<dbReference type="PROSITE" id="PS50097">
    <property type="entry name" value="BTB"/>
    <property type="match status" value="1"/>
</dbReference>
<dbReference type="InterPro" id="IPR011333">
    <property type="entry name" value="SKP1/BTB/POZ_sf"/>
</dbReference>
<dbReference type="SUPFAM" id="SSF54695">
    <property type="entry name" value="POZ domain"/>
    <property type="match status" value="1"/>
</dbReference>
<accession>A0A8T0MTD6</accession>
<evidence type="ECO:0000256" key="1">
    <source>
        <dbReference type="ARBA" id="ARBA00004906"/>
    </source>
</evidence>
<dbReference type="SMART" id="SM00225">
    <property type="entry name" value="BTB"/>
    <property type="match status" value="1"/>
</dbReference>
<reference evidence="5" key="1">
    <citation type="submission" date="2020-05" db="EMBL/GenBank/DDBJ databases">
        <title>WGS assembly of Panicum virgatum.</title>
        <authorList>
            <person name="Lovell J.T."/>
            <person name="Jenkins J."/>
            <person name="Shu S."/>
            <person name="Juenger T.E."/>
            <person name="Schmutz J."/>
        </authorList>
    </citation>
    <scope>NUCLEOTIDE SEQUENCE</scope>
    <source>
        <strain evidence="5">AP13</strain>
    </source>
</reference>
<dbReference type="Pfam" id="PF00651">
    <property type="entry name" value="BTB"/>
    <property type="match status" value="1"/>
</dbReference>
<feature type="domain" description="BTB" evidence="3">
    <location>
        <begin position="179"/>
        <end position="249"/>
    </location>
</feature>
<feature type="domain" description="MATH" evidence="4">
    <location>
        <begin position="24"/>
        <end position="139"/>
    </location>
</feature>
<dbReference type="InterPro" id="IPR056423">
    <property type="entry name" value="BACK_BPM_SPOP"/>
</dbReference>
<gene>
    <name evidence="5" type="ORF">PVAP13_9NG390873</name>
</gene>
<name>A0A8T0MTD6_PANVG</name>
<dbReference type="InterPro" id="IPR008974">
    <property type="entry name" value="TRAF-like"/>
</dbReference>
<dbReference type="Gene3D" id="1.25.40.420">
    <property type="match status" value="1"/>
</dbReference>
<evidence type="ECO:0000256" key="2">
    <source>
        <dbReference type="ARBA" id="ARBA00010846"/>
    </source>
</evidence>
<protein>
    <submittedName>
        <fullName evidence="5">Uncharacterized protein</fullName>
    </submittedName>
</protein>
<dbReference type="GO" id="GO:0016567">
    <property type="term" value="P:protein ubiquitination"/>
    <property type="evidence" value="ECO:0007669"/>
    <property type="project" value="InterPro"/>
</dbReference>
<proteinExistence type="inferred from homology"/>
<dbReference type="Gene3D" id="2.60.210.10">
    <property type="entry name" value="Apoptosis, Tumor Necrosis Factor Receptor Associated Protein 2, Chain A"/>
    <property type="match status" value="1"/>
</dbReference>
<dbReference type="PANTHER" id="PTHR26379">
    <property type="entry name" value="BTB/POZ AND MATH DOMAIN-CONTAINING PROTEIN 1"/>
    <property type="match status" value="1"/>
</dbReference>
<comment type="similarity">
    <text evidence="2">Belongs to the Tdpoz family.</text>
</comment>
<dbReference type="CDD" id="cd00121">
    <property type="entry name" value="MATH"/>
    <property type="match status" value="1"/>
</dbReference>
<keyword evidence="6" id="KW-1185">Reference proteome</keyword>
<dbReference type="Gene3D" id="3.30.710.10">
    <property type="entry name" value="Potassium Channel Kv1.1, Chain A"/>
    <property type="match status" value="1"/>
</dbReference>
<dbReference type="PANTHER" id="PTHR26379:SF459">
    <property type="entry name" value="BTB DOMAIN-CONTAINING PROTEIN"/>
    <property type="match status" value="1"/>
</dbReference>
<dbReference type="PROSITE" id="PS50144">
    <property type="entry name" value="MATH"/>
    <property type="match status" value="1"/>
</dbReference>
<dbReference type="InterPro" id="IPR000210">
    <property type="entry name" value="BTB/POZ_dom"/>
</dbReference>
<evidence type="ECO:0000259" key="4">
    <source>
        <dbReference type="PROSITE" id="PS50144"/>
    </source>
</evidence>
<dbReference type="CDD" id="cd18280">
    <property type="entry name" value="BTB_POZ_BPM_plant"/>
    <property type="match status" value="1"/>
</dbReference>
<dbReference type="Pfam" id="PF22486">
    <property type="entry name" value="MATH_2"/>
    <property type="match status" value="1"/>
</dbReference>
<dbReference type="Pfam" id="PF24570">
    <property type="entry name" value="BACK_BPM_SPOP"/>
    <property type="match status" value="1"/>
</dbReference>
<comment type="pathway">
    <text evidence="1">Protein modification; protein ubiquitination.</text>
</comment>
<organism evidence="5 6">
    <name type="scientific">Panicum virgatum</name>
    <name type="common">Blackwell switchgrass</name>
    <dbReference type="NCBI Taxonomy" id="38727"/>
    <lineage>
        <taxon>Eukaryota</taxon>
        <taxon>Viridiplantae</taxon>
        <taxon>Streptophyta</taxon>
        <taxon>Embryophyta</taxon>
        <taxon>Tracheophyta</taxon>
        <taxon>Spermatophyta</taxon>
        <taxon>Magnoliopsida</taxon>
        <taxon>Liliopsida</taxon>
        <taxon>Poales</taxon>
        <taxon>Poaceae</taxon>
        <taxon>PACMAD clade</taxon>
        <taxon>Panicoideae</taxon>
        <taxon>Panicodae</taxon>
        <taxon>Paniceae</taxon>
        <taxon>Panicinae</taxon>
        <taxon>Panicum</taxon>
        <taxon>Panicum sect. Hiantes</taxon>
    </lineage>
</organism>
<evidence type="ECO:0000313" key="6">
    <source>
        <dbReference type="Proteomes" id="UP000823388"/>
    </source>
</evidence>
<sequence>MPLSSSTAAAAEGSASSIAAGAASGYHLLRIEGYSRTRSTIPNGDHVESHPFRAAGHTWAILYFPNGDDPDTAGYISVYLLLKEAVASHLMVQAVFSFADEADRFGTHGCWGHDKFYEAAELELSGHLRDDCFTVRCDIIVIGEPRTEANPVPGASFVVVPPPDSSQHFGALLLGGKGADVRFLVGGEVFAAHRCVLAARSPVFEALLFGPMKEGTATESCCIRIDDMLPQVFQSLLHFIYTDSLPETQDQQDKEASNTMAQHMLEAADRYGMGRLKLICEDMLCIYIDMSTVATSLALAKQHRCQGLKEACFEFLKFPKTLDEVMATDEFQHLAKSSPALFELMSKLAAAGR</sequence>
<evidence type="ECO:0000259" key="3">
    <source>
        <dbReference type="PROSITE" id="PS50097"/>
    </source>
</evidence>
<evidence type="ECO:0000313" key="5">
    <source>
        <dbReference type="EMBL" id="KAG2538036.1"/>
    </source>
</evidence>
<dbReference type="SUPFAM" id="SSF49599">
    <property type="entry name" value="TRAF domain-like"/>
    <property type="match status" value="1"/>
</dbReference>
<dbReference type="InterPro" id="IPR002083">
    <property type="entry name" value="MATH/TRAF_dom"/>
</dbReference>
<dbReference type="AlphaFoldDB" id="A0A8T0MTD6"/>
<dbReference type="Proteomes" id="UP000823388">
    <property type="component" value="Chromosome 9N"/>
</dbReference>
<dbReference type="EMBL" id="CM029054">
    <property type="protein sequence ID" value="KAG2538036.1"/>
    <property type="molecule type" value="Genomic_DNA"/>
</dbReference>
<dbReference type="InterPro" id="IPR045005">
    <property type="entry name" value="BPM1-6"/>
</dbReference>
<comment type="caution">
    <text evidence="5">The sequence shown here is derived from an EMBL/GenBank/DDBJ whole genome shotgun (WGS) entry which is preliminary data.</text>
</comment>